<evidence type="ECO:0000256" key="1">
    <source>
        <dbReference type="SAM" id="MobiDB-lite"/>
    </source>
</evidence>
<comment type="caution">
    <text evidence="2">The sequence shown here is derived from an EMBL/GenBank/DDBJ whole genome shotgun (WGS) entry which is preliminary data.</text>
</comment>
<gene>
    <name evidence="2" type="ORF">GCM10011328_32090</name>
</gene>
<evidence type="ECO:0000313" key="3">
    <source>
        <dbReference type="Proteomes" id="UP000627464"/>
    </source>
</evidence>
<name>A0ABQ1H131_9GAMM</name>
<proteinExistence type="predicted"/>
<sequence length="69" mass="7732">MIDVISLIGMTRRREYLSGFLMPPFWLQTLLKKDIFKSVKANNYPDLEHTAAGSKASTASPDVPDFLTS</sequence>
<dbReference type="EMBL" id="BMFZ01000009">
    <property type="protein sequence ID" value="GGA54063.1"/>
    <property type="molecule type" value="Genomic_DNA"/>
</dbReference>
<keyword evidence="3" id="KW-1185">Reference proteome</keyword>
<dbReference type="Proteomes" id="UP000627464">
    <property type="component" value="Unassembled WGS sequence"/>
</dbReference>
<reference evidence="3" key="1">
    <citation type="journal article" date="2019" name="Int. J. Syst. Evol. Microbiol.">
        <title>The Global Catalogue of Microorganisms (GCM) 10K type strain sequencing project: providing services to taxonomists for standard genome sequencing and annotation.</title>
        <authorList>
            <consortium name="The Broad Institute Genomics Platform"/>
            <consortium name="The Broad Institute Genome Sequencing Center for Infectious Disease"/>
            <person name="Wu L."/>
            <person name="Ma J."/>
        </authorList>
    </citation>
    <scope>NUCLEOTIDE SEQUENCE [LARGE SCALE GENOMIC DNA]</scope>
    <source>
        <strain evidence="3">CGMCC 1.12806</strain>
    </source>
</reference>
<protein>
    <submittedName>
        <fullName evidence="2">Uncharacterized protein</fullName>
    </submittedName>
</protein>
<evidence type="ECO:0000313" key="2">
    <source>
        <dbReference type="EMBL" id="GGA54063.1"/>
    </source>
</evidence>
<accession>A0ABQ1H131</accession>
<feature type="region of interest" description="Disordered" evidence="1">
    <location>
        <begin position="50"/>
        <end position="69"/>
    </location>
</feature>
<organism evidence="2 3">
    <name type="scientific">Hafnia psychrotolerans</name>
    <dbReference type="NCBI Taxonomy" id="1477018"/>
    <lineage>
        <taxon>Bacteria</taxon>
        <taxon>Pseudomonadati</taxon>
        <taxon>Pseudomonadota</taxon>
        <taxon>Gammaproteobacteria</taxon>
        <taxon>Enterobacterales</taxon>
        <taxon>Hafniaceae</taxon>
        <taxon>Hafnia</taxon>
    </lineage>
</organism>